<comment type="caution">
    <text evidence="2">The sequence shown here is derived from an EMBL/GenBank/DDBJ whole genome shotgun (WGS) entry which is preliminary data.</text>
</comment>
<keyword evidence="3" id="KW-1185">Reference proteome</keyword>
<evidence type="ECO:0000313" key="2">
    <source>
        <dbReference type="EMBL" id="GMR60279.1"/>
    </source>
</evidence>
<evidence type="ECO:0000256" key="1">
    <source>
        <dbReference type="SAM" id="SignalP"/>
    </source>
</evidence>
<dbReference type="PANTHER" id="PTHR34311">
    <property type="entry name" value="PROTEIN CBG21698-RELATED"/>
    <property type="match status" value="1"/>
</dbReference>
<dbReference type="Proteomes" id="UP001328107">
    <property type="component" value="Unassembled WGS sequence"/>
</dbReference>
<accession>A0AAN5DE95</accession>
<gene>
    <name evidence="2" type="ORF">PMAYCL1PPCAC_30474</name>
</gene>
<evidence type="ECO:0000313" key="3">
    <source>
        <dbReference type="Proteomes" id="UP001328107"/>
    </source>
</evidence>
<dbReference type="EMBL" id="BTRK01000006">
    <property type="protein sequence ID" value="GMR60279.1"/>
    <property type="molecule type" value="Genomic_DNA"/>
</dbReference>
<feature type="non-terminal residue" evidence="2">
    <location>
        <position position="1"/>
    </location>
</feature>
<reference evidence="3" key="1">
    <citation type="submission" date="2022-10" db="EMBL/GenBank/DDBJ databases">
        <title>Genome assembly of Pristionchus species.</title>
        <authorList>
            <person name="Yoshida K."/>
            <person name="Sommer R.J."/>
        </authorList>
    </citation>
    <scope>NUCLEOTIDE SEQUENCE [LARGE SCALE GENOMIC DNA]</scope>
    <source>
        <strain evidence="3">RS5460</strain>
    </source>
</reference>
<feature type="chain" id="PRO_5042844580" description="Ion channel" evidence="1">
    <location>
        <begin position="31"/>
        <end position="232"/>
    </location>
</feature>
<dbReference type="AlphaFoldDB" id="A0AAN5DE95"/>
<sequence>LSFPSQEGEGMALSNTVLLLLAATASVSLAVDTCTFDELQQCQDQFNSALGINEPQPWQDSNSYRTKIETIYEEPAGQSGVRKVCRFFRQFKQCLGSCYQQTVQVPFLVKNVGVAQTEATTYMATFNSMHYLCGAGYGTYIANPACFISTWKSNRVNLENVRNNFEAQAYLFPQQSCSLANNVLTQFERAFASGCGADSRDTQFWGCEYARTGIFTGFPQCSISCSLPVVGN</sequence>
<dbReference type="PANTHER" id="PTHR34311:SF10">
    <property type="entry name" value="NEMATODE SPECIFIC PEPTIDE FAMILY-RELATED"/>
    <property type="match status" value="1"/>
</dbReference>
<name>A0AAN5DE95_9BILA</name>
<organism evidence="2 3">
    <name type="scientific">Pristionchus mayeri</name>
    <dbReference type="NCBI Taxonomy" id="1317129"/>
    <lineage>
        <taxon>Eukaryota</taxon>
        <taxon>Metazoa</taxon>
        <taxon>Ecdysozoa</taxon>
        <taxon>Nematoda</taxon>
        <taxon>Chromadorea</taxon>
        <taxon>Rhabditida</taxon>
        <taxon>Rhabditina</taxon>
        <taxon>Diplogasteromorpha</taxon>
        <taxon>Diplogasteroidea</taxon>
        <taxon>Neodiplogasteridae</taxon>
        <taxon>Pristionchus</taxon>
    </lineage>
</organism>
<proteinExistence type="predicted"/>
<evidence type="ECO:0008006" key="4">
    <source>
        <dbReference type="Google" id="ProtNLM"/>
    </source>
</evidence>
<protein>
    <recommendedName>
        <fullName evidence="4">Ion channel</fullName>
    </recommendedName>
</protein>
<keyword evidence="1" id="KW-0732">Signal</keyword>
<feature type="signal peptide" evidence="1">
    <location>
        <begin position="1"/>
        <end position="30"/>
    </location>
</feature>